<keyword evidence="3" id="KW-1185">Reference proteome</keyword>
<dbReference type="Gene3D" id="3.30.2010.10">
    <property type="entry name" value="Metalloproteases ('zincins'), catalytic domain"/>
    <property type="match status" value="1"/>
</dbReference>
<dbReference type="InterPro" id="IPR002725">
    <property type="entry name" value="YgjP-like_metallopeptidase"/>
</dbReference>
<reference evidence="2" key="1">
    <citation type="journal article" date="2015" name="ISME J.">
        <title>Draft Genome Sequence of Streptomyces incarnatus NRRL8089, which Produces the Nucleoside Antibiotic Sinefungin.</title>
        <authorList>
            <person name="Oshima K."/>
            <person name="Hattori M."/>
            <person name="Shimizu H."/>
            <person name="Fukuda K."/>
            <person name="Nemoto M."/>
            <person name="Inagaki K."/>
            <person name="Tamura T."/>
        </authorList>
    </citation>
    <scope>NUCLEOTIDE SEQUENCE</scope>
    <source>
        <strain evidence="2">FACHB-1375</strain>
    </source>
</reference>
<evidence type="ECO:0000313" key="2">
    <source>
        <dbReference type="EMBL" id="MBD2181875.1"/>
    </source>
</evidence>
<dbReference type="CDD" id="cd07344">
    <property type="entry name" value="M48_yhfN_like"/>
    <property type="match status" value="1"/>
</dbReference>
<gene>
    <name evidence="2" type="ORF">H6G03_12280</name>
</gene>
<reference evidence="2" key="2">
    <citation type="submission" date="2020-08" db="EMBL/GenBank/DDBJ databases">
        <authorList>
            <person name="Chen M."/>
            <person name="Teng W."/>
            <person name="Zhao L."/>
            <person name="Hu C."/>
            <person name="Zhou Y."/>
            <person name="Han B."/>
            <person name="Song L."/>
            <person name="Shu W."/>
        </authorList>
    </citation>
    <scope>NUCLEOTIDE SEQUENCE</scope>
    <source>
        <strain evidence="2">FACHB-1375</strain>
    </source>
</reference>
<dbReference type="PANTHER" id="PTHR30399">
    <property type="entry name" value="UNCHARACTERIZED PROTEIN YGJP"/>
    <property type="match status" value="1"/>
</dbReference>
<dbReference type="RefSeq" id="WP_190464685.1">
    <property type="nucleotide sequence ID" value="NZ_JACJPW010000027.1"/>
</dbReference>
<proteinExistence type="predicted"/>
<organism evidence="2 3">
    <name type="scientific">Aerosakkonema funiforme FACHB-1375</name>
    <dbReference type="NCBI Taxonomy" id="2949571"/>
    <lineage>
        <taxon>Bacteria</taxon>
        <taxon>Bacillati</taxon>
        <taxon>Cyanobacteriota</taxon>
        <taxon>Cyanophyceae</taxon>
        <taxon>Oscillatoriophycideae</taxon>
        <taxon>Aerosakkonematales</taxon>
        <taxon>Aerosakkonemataceae</taxon>
        <taxon>Aerosakkonema</taxon>
    </lineage>
</organism>
<dbReference type="PANTHER" id="PTHR30399:SF1">
    <property type="entry name" value="UTP PYROPHOSPHATASE"/>
    <property type="match status" value="1"/>
</dbReference>
<accession>A0A926VE21</accession>
<sequence>MPMLQIGKTNIPYTVRESSRAKHQRIVVTPEAVEVVVPPNTPGEQITAFLDTKRHWLFNAVEDCRIEQTTPQPQSYVNGAKIPYRGRRLLLKVENADVDEVVITCKSSFYVQVPRYLTETERHCAIVAAFERWMRDRAEENARSFATTYARKLNIKPPPVRLADQKHTWGTCGKDGIIRINWHLIQAPKAAMEYVIAHEVVHLLHRHHGDAFWETLSSVMSDWQEQKTLLESWERRDFKR</sequence>
<feature type="domain" description="YgjP-like metallopeptidase" evidence="1">
    <location>
        <begin position="23"/>
        <end position="231"/>
    </location>
</feature>
<dbReference type="Proteomes" id="UP000641646">
    <property type="component" value="Unassembled WGS sequence"/>
</dbReference>
<evidence type="ECO:0000259" key="1">
    <source>
        <dbReference type="Pfam" id="PF01863"/>
    </source>
</evidence>
<dbReference type="InterPro" id="IPR053136">
    <property type="entry name" value="UTP_pyrophosphatase-like"/>
</dbReference>
<dbReference type="Pfam" id="PF01863">
    <property type="entry name" value="YgjP-like"/>
    <property type="match status" value="1"/>
</dbReference>
<dbReference type="EMBL" id="JACJPW010000027">
    <property type="protein sequence ID" value="MBD2181875.1"/>
    <property type="molecule type" value="Genomic_DNA"/>
</dbReference>
<protein>
    <submittedName>
        <fullName evidence="2">M48 family metallopeptidase</fullName>
    </submittedName>
</protein>
<dbReference type="AlphaFoldDB" id="A0A926VE21"/>
<comment type="caution">
    <text evidence="2">The sequence shown here is derived from an EMBL/GenBank/DDBJ whole genome shotgun (WGS) entry which is preliminary data.</text>
</comment>
<evidence type="ECO:0000313" key="3">
    <source>
        <dbReference type="Proteomes" id="UP000641646"/>
    </source>
</evidence>
<name>A0A926VE21_9CYAN</name>